<sequence>MVRGPAEIQMLAVALPCQPPAWQVPCLHSRTFCFGWACSGRGPVALVTREWPRLFHVVVGTMLNPHRQSVLTNACIKPSVDPIARSPGTIYEPKGQVRLLGLLSENSPPKQEDYLDAGDGMLICMKRTKKRALNPVQKGCWEPEQLGPNVSEASDVELDQNLNRQLDPVPQEQSNASPLPENPKPPRPGSFPFHWMWESFSIKGQAVYQDHALEKDKKRTLPRASTDSPREPPFTPALASGSPAPKESRCLEALKTSGSPEGPYSRRQKHYSHAGLVPRSSLLPLFWKMEARSEARKRQLRQERRHWLHLTHQLLTLEGQGLRREKRLSVKELEEKLRAELLCLATEPEEPGPQKEKRKSKTRAPTPKEEPTFKPVINRRVPNFKHLQRRFQEQLEQRKEQGKLTVCKPFRLHSSSSQPLSEDEVKKDQEDLFQDFRRLWGIDWRAQSCPDFEPSMVPQVMTTKTSDKRQEANRLLLQEWERREQQEKRRAELRRLKAQHVQREVAKCLATYQPPGCSAGSVQRRREELRRQEKQRMEEYMIQLQEIQDRVESRPYLFERVMQANARQAVERRFSKVLAALGIDEEMLWKHAARQPSGKYGVKAMYRRTESLEDLQKST</sequence>
<dbReference type="OrthoDB" id="9897099at2759"/>
<evidence type="ECO:0000313" key="5">
    <source>
        <dbReference type="RefSeq" id="XP_007439102.2"/>
    </source>
</evidence>
<dbReference type="Pfam" id="PF10595">
    <property type="entry name" value="FAM161A_B"/>
    <property type="match status" value="1"/>
</dbReference>
<dbReference type="GO" id="GO:0032391">
    <property type="term" value="C:photoreceptor connecting cilium"/>
    <property type="evidence" value="ECO:0007669"/>
    <property type="project" value="TreeGrafter"/>
</dbReference>
<feature type="region of interest" description="Disordered" evidence="3">
    <location>
        <begin position="345"/>
        <end position="373"/>
    </location>
</feature>
<evidence type="ECO:0000256" key="3">
    <source>
        <dbReference type="SAM" id="MobiDB-lite"/>
    </source>
</evidence>
<keyword evidence="4" id="KW-1185">Reference proteome</keyword>
<dbReference type="GO" id="GO:0036064">
    <property type="term" value="C:ciliary basal body"/>
    <property type="evidence" value="ECO:0007669"/>
    <property type="project" value="TreeGrafter"/>
</dbReference>
<comment type="similarity">
    <text evidence="1">Belongs to the FAM161 family.</text>
</comment>
<feature type="region of interest" description="Disordered" evidence="3">
    <location>
        <begin position="168"/>
        <end position="190"/>
    </location>
</feature>
<dbReference type="AlphaFoldDB" id="A0A9F2WK30"/>
<keyword evidence="2" id="KW-0175">Coiled coil</keyword>
<protein>
    <submittedName>
        <fullName evidence="5">Testis-specific protein 10-interacting protein</fullName>
    </submittedName>
</protein>
<dbReference type="Proteomes" id="UP000695026">
    <property type="component" value="Unplaced"/>
</dbReference>
<dbReference type="GeneID" id="103058561"/>
<name>A0A9F2WK30_PYTBI</name>
<proteinExistence type="inferred from homology"/>
<gene>
    <name evidence="5" type="primary">TSGA10IP</name>
</gene>
<accession>A0A9F2WK30</accession>
<dbReference type="InterPro" id="IPR051655">
    <property type="entry name" value="FAM161"/>
</dbReference>
<dbReference type="CTD" id="254187"/>
<feature type="compositionally biased region" description="Pro residues" evidence="3">
    <location>
        <begin position="180"/>
        <end position="189"/>
    </location>
</feature>
<dbReference type="OMA" id="CIKPSVD"/>
<dbReference type="InterPro" id="IPR019579">
    <property type="entry name" value="FAM161A/B"/>
</dbReference>
<evidence type="ECO:0000256" key="1">
    <source>
        <dbReference type="ARBA" id="ARBA00006663"/>
    </source>
</evidence>
<reference evidence="5" key="1">
    <citation type="submission" date="2025-08" db="UniProtKB">
        <authorList>
            <consortium name="RefSeq"/>
        </authorList>
    </citation>
    <scope>IDENTIFICATION</scope>
    <source>
        <tissue evidence="5">Liver</tissue>
    </source>
</reference>
<evidence type="ECO:0000313" key="4">
    <source>
        <dbReference type="Proteomes" id="UP000695026"/>
    </source>
</evidence>
<evidence type="ECO:0000256" key="2">
    <source>
        <dbReference type="ARBA" id="ARBA00023054"/>
    </source>
</evidence>
<dbReference type="PANTHER" id="PTHR21501">
    <property type="entry name" value="PROTEIN FAM-161"/>
    <property type="match status" value="1"/>
</dbReference>
<feature type="region of interest" description="Disordered" evidence="3">
    <location>
        <begin position="214"/>
        <end position="247"/>
    </location>
</feature>
<dbReference type="RefSeq" id="XP_007439102.2">
    <property type="nucleotide sequence ID" value="XM_007439040.2"/>
</dbReference>
<dbReference type="PANTHER" id="PTHR21501:SF5">
    <property type="entry name" value="TESTIS-SPECIFIC PROTEIN 10-INTERACTING PROTEIN"/>
    <property type="match status" value="1"/>
</dbReference>
<organism evidence="4 5">
    <name type="scientific">Python bivittatus</name>
    <name type="common">Burmese python</name>
    <name type="synonym">Python molurus bivittatus</name>
    <dbReference type="NCBI Taxonomy" id="176946"/>
    <lineage>
        <taxon>Eukaryota</taxon>
        <taxon>Metazoa</taxon>
        <taxon>Chordata</taxon>
        <taxon>Craniata</taxon>
        <taxon>Vertebrata</taxon>
        <taxon>Euteleostomi</taxon>
        <taxon>Lepidosauria</taxon>
        <taxon>Squamata</taxon>
        <taxon>Bifurcata</taxon>
        <taxon>Unidentata</taxon>
        <taxon>Episquamata</taxon>
        <taxon>Toxicofera</taxon>
        <taxon>Serpentes</taxon>
        <taxon>Henophidia</taxon>
        <taxon>Pythonidae</taxon>
        <taxon>Python</taxon>
    </lineage>
</organism>
<dbReference type="GO" id="GO:0044782">
    <property type="term" value="P:cilium organization"/>
    <property type="evidence" value="ECO:0007669"/>
    <property type="project" value="TreeGrafter"/>
</dbReference>
<dbReference type="KEGG" id="pbi:103058561"/>